<dbReference type="EMBL" id="KQ977259">
    <property type="protein sequence ID" value="KYN04577.1"/>
    <property type="molecule type" value="Genomic_DNA"/>
</dbReference>
<evidence type="ECO:0000313" key="2">
    <source>
        <dbReference type="Proteomes" id="UP000078542"/>
    </source>
</evidence>
<accession>A0A195CVL6</accession>
<evidence type="ECO:0000313" key="1">
    <source>
        <dbReference type="EMBL" id="KYN04577.1"/>
    </source>
</evidence>
<keyword evidence="2" id="KW-1185">Reference proteome</keyword>
<reference evidence="1 2" key="1">
    <citation type="submission" date="2016-03" db="EMBL/GenBank/DDBJ databases">
        <title>Cyphomyrmex costatus WGS genome.</title>
        <authorList>
            <person name="Nygaard S."/>
            <person name="Hu H."/>
            <person name="Boomsma J."/>
            <person name="Zhang G."/>
        </authorList>
    </citation>
    <scope>NUCLEOTIDE SEQUENCE [LARGE SCALE GENOMIC DNA]</scope>
    <source>
        <strain evidence="1">MS0001</strain>
        <tissue evidence="1">Whole body</tissue>
    </source>
</reference>
<name>A0A195CVL6_9HYME</name>
<sequence length="285" mass="32097">MQGVCCARRKGERERENERQGNKNVVDGGGYRCGEATVRTQRVYLSCFYRLTRTSGPAGRLAGWLAGWQAGRQAAYKGEARPSKYIYAYIFYEKPGVDIVCLPGDTSVEINVRRVEERPAREPSAGLAGTPRAVNNNLLRQGTKIMSISHKEKKSKVRYPRWKSPSFCARARTRIVKNCAATLCRNCAGRQLLVISIPHARRPEKLTFSVPRTHDPRARERLESSPCKLPSLVPNARGDVPRRVEGPEYIKETHSGNHSETRCTTHHVSSCWYTRANALDSTARR</sequence>
<protein>
    <submittedName>
        <fullName evidence="1">Uncharacterized protein</fullName>
    </submittedName>
</protein>
<organism evidence="1 2">
    <name type="scientific">Cyphomyrmex costatus</name>
    <dbReference type="NCBI Taxonomy" id="456900"/>
    <lineage>
        <taxon>Eukaryota</taxon>
        <taxon>Metazoa</taxon>
        <taxon>Ecdysozoa</taxon>
        <taxon>Arthropoda</taxon>
        <taxon>Hexapoda</taxon>
        <taxon>Insecta</taxon>
        <taxon>Pterygota</taxon>
        <taxon>Neoptera</taxon>
        <taxon>Endopterygota</taxon>
        <taxon>Hymenoptera</taxon>
        <taxon>Apocrita</taxon>
        <taxon>Aculeata</taxon>
        <taxon>Formicoidea</taxon>
        <taxon>Formicidae</taxon>
        <taxon>Myrmicinae</taxon>
        <taxon>Cyphomyrmex</taxon>
    </lineage>
</organism>
<proteinExistence type="predicted"/>
<gene>
    <name evidence="1" type="ORF">ALC62_04568</name>
</gene>
<dbReference type="AlphaFoldDB" id="A0A195CVL6"/>
<dbReference type="Proteomes" id="UP000078542">
    <property type="component" value="Unassembled WGS sequence"/>
</dbReference>